<organism evidence="2 3">
    <name type="scientific">Larimichthys crocea</name>
    <name type="common">Large yellow croaker</name>
    <name type="synonym">Pseudosciaena crocea</name>
    <dbReference type="NCBI Taxonomy" id="215358"/>
    <lineage>
        <taxon>Eukaryota</taxon>
        <taxon>Metazoa</taxon>
        <taxon>Chordata</taxon>
        <taxon>Craniata</taxon>
        <taxon>Vertebrata</taxon>
        <taxon>Euteleostomi</taxon>
        <taxon>Actinopterygii</taxon>
        <taxon>Neopterygii</taxon>
        <taxon>Teleostei</taxon>
        <taxon>Neoteleostei</taxon>
        <taxon>Acanthomorphata</taxon>
        <taxon>Eupercaria</taxon>
        <taxon>Sciaenidae</taxon>
        <taxon>Larimichthys</taxon>
    </lineage>
</organism>
<comment type="caution">
    <text evidence="2">The sequence shown here is derived from an EMBL/GenBank/DDBJ whole genome shotgun (WGS) entry which is preliminary data.</text>
</comment>
<accession>A0A6G0HLF7</accession>
<reference evidence="2 3" key="1">
    <citation type="submission" date="2019-07" db="EMBL/GenBank/DDBJ databases">
        <title>Chromosome genome assembly for large yellow croaker.</title>
        <authorList>
            <person name="Xiao S."/>
        </authorList>
    </citation>
    <scope>NUCLEOTIDE SEQUENCE [LARGE SCALE GENOMIC DNA]</scope>
    <source>
        <strain evidence="2">JMULYC20181020</strain>
        <tissue evidence="2">Muscle</tissue>
    </source>
</reference>
<name>A0A6G0HLF7_LARCR</name>
<evidence type="ECO:0000313" key="3">
    <source>
        <dbReference type="Proteomes" id="UP000424527"/>
    </source>
</evidence>
<feature type="compositionally biased region" description="Basic and acidic residues" evidence="1">
    <location>
        <begin position="45"/>
        <end position="66"/>
    </location>
</feature>
<keyword evidence="3" id="KW-1185">Reference proteome</keyword>
<evidence type="ECO:0000313" key="2">
    <source>
        <dbReference type="EMBL" id="KAE8280078.1"/>
    </source>
</evidence>
<dbReference type="EMBL" id="REGW02000022">
    <property type="protein sequence ID" value="KAE8280078.1"/>
    <property type="molecule type" value="Genomic_DNA"/>
</dbReference>
<sequence>MTDLHLHCLGFRRAAPPPVPLWVLQRTTEGLGYKGTRTTVGGAERGQERIGVEKRKREREGKEGGEVTRAVRGAPNQRCVNRPPPGVDRLQGGVLHGPLGLSAEQITDGRNVAFVLKKRRGRALPPCPQSVKGAMIPVFDNPSTTTTRCGGL</sequence>
<proteinExistence type="predicted"/>
<protein>
    <submittedName>
        <fullName evidence="2">Uncharacterized protein</fullName>
    </submittedName>
</protein>
<evidence type="ECO:0000256" key="1">
    <source>
        <dbReference type="SAM" id="MobiDB-lite"/>
    </source>
</evidence>
<dbReference type="AlphaFoldDB" id="A0A6G0HLF7"/>
<dbReference type="Proteomes" id="UP000424527">
    <property type="component" value="Unassembled WGS sequence"/>
</dbReference>
<gene>
    <name evidence="2" type="ORF">D5F01_LYC22215</name>
</gene>
<feature type="region of interest" description="Disordered" evidence="1">
    <location>
        <begin position="42"/>
        <end position="67"/>
    </location>
</feature>